<evidence type="ECO:0000259" key="7">
    <source>
        <dbReference type="PROSITE" id="PS50011"/>
    </source>
</evidence>
<dbReference type="InterPro" id="IPR011009">
    <property type="entry name" value="Kinase-like_dom_sf"/>
</dbReference>
<reference evidence="8 9" key="1">
    <citation type="submission" date="2020-07" db="EMBL/GenBank/DDBJ databases">
        <title>Telomere length de novo assembly of all 7 chromosomes of the fungus, Metarhizium brunneum, using a novel assembly pipeline.</title>
        <authorList>
            <person name="Saud z."/>
            <person name="Kortsinoglou A."/>
            <person name="Kouvelis V.N."/>
            <person name="Butt T.M."/>
        </authorList>
    </citation>
    <scope>NUCLEOTIDE SEQUENCE [LARGE SCALE GENOMIC DNA]</scope>
    <source>
        <strain evidence="8 9">4556</strain>
    </source>
</reference>
<dbReference type="PROSITE" id="PS00107">
    <property type="entry name" value="PROTEIN_KINASE_ATP"/>
    <property type="match status" value="1"/>
</dbReference>
<keyword evidence="1" id="KW-0723">Serine/threonine-protein kinase</keyword>
<name>A0A7D5UQH5_9HYPO</name>
<evidence type="ECO:0000256" key="2">
    <source>
        <dbReference type="ARBA" id="ARBA00022679"/>
    </source>
</evidence>
<evidence type="ECO:0000313" key="9">
    <source>
        <dbReference type="Proteomes" id="UP000510686"/>
    </source>
</evidence>
<keyword evidence="9" id="KW-1185">Reference proteome</keyword>
<dbReference type="AlphaFoldDB" id="A0A7D5UQH5"/>
<organism evidence="8 9">
    <name type="scientific">Metarhizium brunneum</name>
    <dbReference type="NCBI Taxonomy" id="500148"/>
    <lineage>
        <taxon>Eukaryota</taxon>
        <taxon>Fungi</taxon>
        <taxon>Dikarya</taxon>
        <taxon>Ascomycota</taxon>
        <taxon>Pezizomycotina</taxon>
        <taxon>Sordariomycetes</taxon>
        <taxon>Hypocreomycetidae</taxon>
        <taxon>Hypocreales</taxon>
        <taxon>Clavicipitaceae</taxon>
        <taxon>Metarhizium</taxon>
    </lineage>
</organism>
<dbReference type="OrthoDB" id="5979581at2759"/>
<keyword evidence="5 6" id="KW-0067">ATP-binding</keyword>
<dbReference type="InterPro" id="IPR017441">
    <property type="entry name" value="Protein_kinase_ATP_BS"/>
</dbReference>
<dbReference type="GO" id="GO:0004674">
    <property type="term" value="F:protein serine/threonine kinase activity"/>
    <property type="evidence" value="ECO:0007669"/>
    <property type="project" value="UniProtKB-KW"/>
</dbReference>
<dbReference type="PANTHER" id="PTHR45646:SF11">
    <property type="entry name" value="SERINE_THREONINE-PROTEIN KINASE DOA"/>
    <property type="match status" value="1"/>
</dbReference>
<dbReference type="SMART" id="SM00220">
    <property type="entry name" value="S_TKc"/>
    <property type="match status" value="1"/>
</dbReference>
<dbReference type="GO" id="GO:0043484">
    <property type="term" value="P:regulation of RNA splicing"/>
    <property type="evidence" value="ECO:0007669"/>
    <property type="project" value="TreeGrafter"/>
</dbReference>
<dbReference type="Gene3D" id="3.30.200.20">
    <property type="entry name" value="Phosphorylase Kinase, domain 1"/>
    <property type="match status" value="1"/>
</dbReference>
<dbReference type="InterPro" id="IPR000719">
    <property type="entry name" value="Prot_kinase_dom"/>
</dbReference>
<evidence type="ECO:0000313" key="8">
    <source>
        <dbReference type="EMBL" id="QLI64111.1"/>
    </source>
</evidence>
<evidence type="ECO:0000256" key="6">
    <source>
        <dbReference type="PROSITE-ProRule" id="PRU10141"/>
    </source>
</evidence>
<dbReference type="Gene3D" id="1.10.510.10">
    <property type="entry name" value="Transferase(Phosphotransferase) domain 1"/>
    <property type="match status" value="1"/>
</dbReference>
<dbReference type="PROSITE" id="PS50011">
    <property type="entry name" value="PROTEIN_KINASE_DOM"/>
    <property type="match status" value="1"/>
</dbReference>
<dbReference type="Proteomes" id="UP000510686">
    <property type="component" value="Chromosome 1"/>
</dbReference>
<dbReference type="PANTHER" id="PTHR45646">
    <property type="entry name" value="SERINE/THREONINE-PROTEIN KINASE DOA-RELATED"/>
    <property type="match status" value="1"/>
</dbReference>
<dbReference type="GeneID" id="26244415"/>
<evidence type="ECO:0000256" key="5">
    <source>
        <dbReference type="ARBA" id="ARBA00022840"/>
    </source>
</evidence>
<keyword evidence="4" id="KW-0418">Kinase</keyword>
<dbReference type="KEGG" id="mbrn:26244415"/>
<evidence type="ECO:0000256" key="1">
    <source>
        <dbReference type="ARBA" id="ARBA00022527"/>
    </source>
</evidence>
<dbReference type="RefSeq" id="XP_065985702.1">
    <property type="nucleotide sequence ID" value="XM_066129483.1"/>
</dbReference>
<dbReference type="GO" id="GO:0005524">
    <property type="term" value="F:ATP binding"/>
    <property type="evidence" value="ECO:0007669"/>
    <property type="project" value="UniProtKB-UniRule"/>
</dbReference>
<feature type="binding site" evidence="6">
    <location>
        <position position="88"/>
    </location>
    <ligand>
        <name>ATP</name>
        <dbReference type="ChEBI" id="CHEBI:30616"/>
    </ligand>
</feature>
<sequence length="357" mass="40293">METSTSLQGQLDIFLYTGVEGQFEDLTKYKQNGLHPITLGDVLPKPSTCVRDVNKAPRYRIMLKLGFGAFATVWLARDLVEKRYVAVKVGLGSDIPRLNRETEILTQLYPHIANFGIALPQLEQFKEDDITEYFANPEIIPVVPRDPTFPLDSVPPYIVQSVSIADFLQGMKAFPASSAMSIKILDFGRAYMLSKTIPSLPGAAPTAIRPPEVVLHELSHGRIGCTWSEAADIWAVGCTLYHVKSGHELISTWGSLKDYLFRAIQFGGPPPETWPQPWNKQDRKHENSPLIYDRVKVWGAREATRNSRRGPNDEERSDFLNLIKKMILTNPDERSLMAVLLTDPFMRAVRRKEDESI</sequence>
<keyword evidence="2" id="KW-0808">Transferase</keyword>
<accession>A0A7D5UQH5</accession>
<dbReference type="SUPFAM" id="SSF56112">
    <property type="entry name" value="Protein kinase-like (PK-like)"/>
    <property type="match status" value="1"/>
</dbReference>
<proteinExistence type="predicted"/>
<gene>
    <name evidence="8" type="ORF">G6M90_00g000240</name>
</gene>
<protein>
    <recommendedName>
        <fullName evidence="7">Protein kinase domain-containing protein</fullName>
    </recommendedName>
</protein>
<dbReference type="InterPro" id="IPR051175">
    <property type="entry name" value="CLK_kinases"/>
</dbReference>
<keyword evidence="3 6" id="KW-0547">Nucleotide-binding</keyword>
<feature type="domain" description="Protein kinase" evidence="7">
    <location>
        <begin position="59"/>
        <end position="346"/>
    </location>
</feature>
<evidence type="ECO:0000256" key="4">
    <source>
        <dbReference type="ARBA" id="ARBA00022777"/>
    </source>
</evidence>
<dbReference type="GO" id="GO:0005634">
    <property type="term" value="C:nucleus"/>
    <property type="evidence" value="ECO:0007669"/>
    <property type="project" value="TreeGrafter"/>
</dbReference>
<evidence type="ECO:0000256" key="3">
    <source>
        <dbReference type="ARBA" id="ARBA00022741"/>
    </source>
</evidence>
<dbReference type="EMBL" id="CP058932">
    <property type="protein sequence ID" value="QLI64111.1"/>
    <property type="molecule type" value="Genomic_DNA"/>
</dbReference>